<dbReference type="AlphaFoldDB" id="A0A1Q5TD92"/>
<dbReference type="Gene3D" id="1.25.40.20">
    <property type="entry name" value="Ankyrin repeat-containing domain"/>
    <property type="match status" value="1"/>
</dbReference>
<dbReference type="Pfam" id="PF13606">
    <property type="entry name" value="Ank_3"/>
    <property type="match status" value="1"/>
</dbReference>
<dbReference type="InterPro" id="IPR002110">
    <property type="entry name" value="Ankyrin_rpt"/>
</dbReference>
<proteinExistence type="predicted"/>
<dbReference type="EMBL" id="MNBE01000673">
    <property type="protein sequence ID" value="OKO98193.1"/>
    <property type="molecule type" value="Genomic_DNA"/>
</dbReference>
<protein>
    <submittedName>
        <fullName evidence="1">Uncharacterized protein</fullName>
    </submittedName>
</protein>
<reference evidence="1 2" key="1">
    <citation type="submission" date="2016-10" db="EMBL/GenBank/DDBJ databases">
        <title>Genome sequence of the ascomycete fungus Penicillium subrubescens.</title>
        <authorList>
            <person name="De Vries R.P."/>
            <person name="Peng M."/>
            <person name="Dilokpimol A."/>
            <person name="Hilden K."/>
            <person name="Makela M.R."/>
            <person name="Grigoriev I."/>
            <person name="Riley R."/>
            <person name="Granchi Z."/>
        </authorList>
    </citation>
    <scope>NUCLEOTIDE SEQUENCE [LARGE SCALE GENOMIC DNA]</scope>
    <source>
        <strain evidence="1 2">CBS 132785</strain>
    </source>
</reference>
<dbReference type="SUPFAM" id="SSF48403">
    <property type="entry name" value="Ankyrin repeat"/>
    <property type="match status" value="1"/>
</dbReference>
<comment type="caution">
    <text evidence="1">The sequence shown here is derived from an EMBL/GenBank/DDBJ whole genome shotgun (WGS) entry which is preliminary data.</text>
</comment>
<name>A0A1Q5TD92_9EURO</name>
<dbReference type="Proteomes" id="UP000186955">
    <property type="component" value="Unassembled WGS sequence"/>
</dbReference>
<accession>A0A1Q5TD92</accession>
<keyword evidence="2" id="KW-1185">Reference proteome</keyword>
<gene>
    <name evidence="1" type="ORF">PENSUB_9291</name>
</gene>
<organism evidence="1 2">
    <name type="scientific">Penicillium subrubescens</name>
    <dbReference type="NCBI Taxonomy" id="1316194"/>
    <lineage>
        <taxon>Eukaryota</taxon>
        <taxon>Fungi</taxon>
        <taxon>Dikarya</taxon>
        <taxon>Ascomycota</taxon>
        <taxon>Pezizomycotina</taxon>
        <taxon>Eurotiomycetes</taxon>
        <taxon>Eurotiomycetidae</taxon>
        <taxon>Eurotiales</taxon>
        <taxon>Aspergillaceae</taxon>
        <taxon>Penicillium</taxon>
    </lineage>
</organism>
<dbReference type="InterPro" id="IPR036770">
    <property type="entry name" value="Ankyrin_rpt-contain_sf"/>
</dbReference>
<evidence type="ECO:0000313" key="2">
    <source>
        <dbReference type="Proteomes" id="UP000186955"/>
    </source>
</evidence>
<evidence type="ECO:0000313" key="1">
    <source>
        <dbReference type="EMBL" id="OKO98193.1"/>
    </source>
</evidence>
<sequence>MDADAIDIAKKILDHGADPLISFDDRQSPLHLAIEHAQPAMLDLILKNLSDDDALGRN</sequence>